<feature type="transmembrane region" description="Helical" evidence="1">
    <location>
        <begin position="101"/>
        <end position="120"/>
    </location>
</feature>
<keyword evidence="1" id="KW-0812">Transmembrane</keyword>
<evidence type="ECO:0000313" key="4">
    <source>
        <dbReference type="EMBL" id="RXK83162.1"/>
    </source>
</evidence>
<dbReference type="Gene3D" id="2.60.120.1440">
    <property type="match status" value="1"/>
</dbReference>
<evidence type="ECO:0000313" key="5">
    <source>
        <dbReference type="Proteomes" id="UP000290545"/>
    </source>
</evidence>
<comment type="caution">
    <text evidence="4">The sequence shown here is derived from an EMBL/GenBank/DDBJ whole genome shotgun (WGS) entry which is preliminary data.</text>
</comment>
<reference evidence="4 5" key="1">
    <citation type="submission" date="2019-01" db="EMBL/GenBank/DDBJ databases">
        <title>Filimonas sp. strain TTM-71.</title>
        <authorList>
            <person name="Chen W.-M."/>
        </authorList>
    </citation>
    <scope>NUCLEOTIDE SEQUENCE [LARGE SCALE GENOMIC DNA]</scope>
    <source>
        <strain evidence="4 5">TTM-71</strain>
    </source>
</reference>
<accession>A0A4Q1D3Y6</accession>
<dbReference type="InterPro" id="IPR032508">
    <property type="entry name" value="FecR_C"/>
</dbReference>
<dbReference type="Proteomes" id="UP000290545">
    <property type="component" value="Unassembled WGS sequence"/>
</dbReference>
<dbReference type="InterPro" id="IPR012373">
    <property type="entry name" value="Ferrdict_sens_TM"/>
</dbReference>
<dbReference type="GO" id="GO:0016989">
    <property type="term" value="F:sigma factor antagonist activity"/>
    <property type="evidence" value="ECO:0007669"/>
    <property type="project" value="TreeGrafter"/>
</dbReference>
<feature type="domain" description="Protein FecR C-terminal" evidence="3">
    <location>
        <begin position="339"/>
        <end position="405"/>
    </location>
</feature>
<dbReference type="OrthoDB" id="625797at2"/>
<name>A0A4Q1D3Y6_9BACT</name>
<dbReference type="AlphaFoldDB" id="A0A4Q1D3Y6"/>
<dbReference type="PANTHER" id="PTHR30273">
    <property type="entry name" value="PERIPLASMIC SIGNAL SENSOR AND SIGMA FACTOR ACTIVATOR FECR-RELATED"/>
    <property type="match status" value="1"/>
</dbReference>
<protein>
    <submittedName>
        <fullName evidence="4">FecR family protein</fullName>
    </submittedName>
</protein>
<feature type="domain" description="FecR protein" evidence="2">
    <location>
        <begin position="194"/>
        <end position="290"/>
    </location>
</feature>
<keyword evidence="1" id="KW-0472">Membrane</keyword>
<evidence type="ECO:0000259" key="2">
    <source>
        <dbReference type="Pfam" id="PF04773"/>
    </source>
</evidence>
<keyword evidence="1" id="KW-1133">Transmembrane helix</keyword>
<dbReference type="Pfam" id="PF16344">
    <property type="entry name" value="FecR_C"/>
    <property type="match status" value="1"/>
</dbReference>
<dbReference type="Pfam" id="PF04773">
    <property type="entry name" value="FecR"/>
    <property type="match status" value="1"/>
</dbReference>
<proteinExistence type="predicted"/>
<evidence type="ECO:0000256" key="1">
    <source>
        <dbReference type="SAM" id="Phobius"/>
    </source>
</evidence>
<dbReference type="Gene3D" id="3.55.50.30">
    <property type="match status" value="1"/>
</dbReference>
<dbReference type="PANTHER" id="PTHR30273:SF2">
    <property type="entry name" value="PROTEIN FECR"/>
    <property type="match status" value="1"/>
</dbReference>
<dbReference type="InterPro" id="IPR006860">
    <property type="entry name" value="FecR"/>
</dbReference>
<dbReference type="EMBL" id="SDHZ01000002">
    <property type="protein sequence ID" value="RXK83162.1"/>
    <property type="molecule type" value="Genomic_DNA"/>
</dbReference>
<organism evidence="4 5">
    <name type="scientific">Filimonas effusa</name>
    <dbReference type="NCBI Taxonomy" id="2508721"/>
    <lineage>
        <taxon>Bacteria</taxon>
        <taxon>Pseudomonadati</taxon>
        <taxon>Bacteroidota</taxon>
        <taxon>Chitinophagia</taxon>
        <taxon>Chitinophagales</taxon>
        <taxon>Chitinophagaceae</taxon>
        <taxon>Filimonas</taxon>
    </lineage>
</organism>
<evidence type="ECO:0000259" key="3">
    <source>
        <dbReference type="Pfam" id="PF16344"/>
    </source>
</evidence>
<sequence length="408" mass="44696">MIASDMSYSETEIAQLLLKQLSGEITPQEALMLQEWLGLSPANEQLYHKLLQRSRWPSRLLEFEEAARQAEDAKAPELYAKKEKSASGGRLRPLWSLPRRYAAVLFLLLGAAGVIFITLYKKVPDAQLVVSKPQLAPAAQKATLTLADGTIIELDDNPDGTIARQGNASVIKTSDGSIRYEPNGASTGKVMMNTMSTPKGGQYHLTLPDGTKVWLNAASSVTYPAANIAGVRNIKVTGEVYLEVAHDKTRPFIVDVAGEEQVEVLGTQFNVNAYKDYDAIKTTLVDGKVKIINKLKASDAVMLAPGQQSVQGTGRGATQALSVVNADLQQVLAWKNGVFDFNGASFQTVMKEVERWYDIEVKYEGAIPVIRFEGKMDREVKLPGLIRFLNGYGIHATLEGKTLIIENK</sequence>
<gene>
    <name evidence="4" type="ORF">ESB13_13670</name>
</gene>
<keyword evidence="5" id="KW-1185">Reference proteome</keyword>